<dbReference type="EMBL" id="CP017553">
    <property type="protein sequence ID" value="AOW00616.1"/>
    <property type="molecule type" value="Genomic_DNA"/>
</dbReference>
<dbReference type="AlphaFoldDB" id="A0A1D8N4Q2"/>
<accession>A0A1D8N4Q2</accession>
<evidence type="ECO:0000313" key="4">
    <source>
        <dbReference type="Proteomes" id="UP000256601"/>
    </source>
</evidence>
<dbReference type="Proteomes" id="UP000182444">
    <property type="component" value="Chromosome 1A"/>
</dbReference>
<dbReference type="VEuPathDB" id="FungiDB:YALI0_A13937g"/>
<evidence type="ECO:0000313" key="3">
    <source>
        <dbReference type="Proteomes" id="UP000182444"/>
    </source>
</evidence>
<sequence>MSLRKELAQRSLARSDYIYGTTLHPHEYERYLHELYYALTHHPTALTTRLAPNQLLQMFFNSFRITMDRNIRVMRTFFIDIFPSPFIQYSIHDMVRAVGWAVESFRKDPRTHLHALQVIQYHEADLASLIGVRPVLYPVPERSPEVVYQPEEQGVDILVGNPSEEYLDHLLQNDGDVQELEILLRCASLDS</sequence>
<reference evidence="2 4" key="2">
    <citation type="submission" date="2018-07" db="EMBL/GenBank/DDBJ databases">
        <title>Draft Genome Assemblies for Five Robust Yarrowia lipolytica Strains Exhibiting High Lipid Production and Pentose Sugar Utilization and Sugar Alcohol Secretion from Undetoxified Lignocellulosic Biomass Hydrolysates.</title>
        <authorList>
            <consortium name="DOE Joint Genome Institute"/>
            <person name="Walker C."/>
            <person name="Ryu S."/>
            <person name="Na H."/>
            <person name="Zane M."/>
            <person name="LaButti K."/>
            <person name="Lipzen A."/>
            <person name="Haridas S."/>
            <person name="Barry K."/>
            <person name="Grigoriev I.V."/>
            <person name="Quarterman J."/>
            <person name="Slininger P."/>
            <person name="Dien B."/>
            <person name="Trinh C.T."/>
        </authorList>
    </citation>
    <scope>NUCLEOTIDE SEQUENCE [LARGE SCALE GENOMIC DNA]</scope>
    <source>
        <strain evidence="2 4">YB392</strain>
    </source>
</reference>
<dbReference type="Proteomes" id="UP000256601">
    <property type="component" value="Unassembled WGS sequence"/>
</dbReference>
<reference evidence="1 3" key="1">
    <citation type="journal article" date="2016" name="PLoS ONE">
        <title>Sequence Assembly of Yarrowia lipolytica Strain W29/CLIB89 Shows Transposable Element Diversity.</title>
        <authorList>
            <person name="Magnan C."/>
            <person name="Yu J."/>
            <person name="Chang I."/>
            <person name="Jahn E."/>
            <person name="Kanomata Y."/>
            <person name="Wu J."/>
            <person name="Zeller M."/>
            <person name="Oakes M."/>
            <person name="Baldi P."/>
            <person name="Sandmeyer S."/>
        </authorList>
    </citation>
    <scope>NUCLEOTIDE SEQUENCE [LARGE SCALE GENOMIC DNA]</scope>
    <source>
        <strain evidence="1">CLIB89</strain>
        <strain evidence="3">CLIB89(W29)</strain>
    </source>
</reference>
<organism evidence="1 3">
    <name type="scientific">Yarrowia lipolytica</name>
    <name type="common">Candida lipolytica</name>
    <dbReference type="NCBI Taxonomy" id="4952"/>
    <lineage>
        <taxon>Eukaryota</taxon>
        <taxon>Fungi</taxon>
        <taxon>Dikarya</taxon>
        <taxon>Ascomycota</taxon>
        <taxon>Saccharomycotina</taxon>
        <taxon>Dipodascomycetes</taxon>
        <taxon>Dipodascales</taxon>
        <taxon>Dipodascales incertae sedis</taxon>
        <taxon>Yarrowia</taxon>
    </lineage>
</organism>
<gene>
    <name evidence="2" type="ORF">B0I71DRAFT_170833</name>
    <name evidence="1" type="ORF">YALI1_A13877g</name>
</gene>
<evidence type="ECO:0000313" key="2">
    <source>
        <dbReference type="EMBL" id="RDW25756.1"/>
    </source>
</evidence>
<dbReference type="EMBL" id="KZ858994">
    <property type="protein sequence ID" value="RDW25756.1"/>
    <property type="molecule type" value="Genomic_DNA"/>
</dbReference>
<evidence type="ECO:0000313" key="1">
    <source>
        <dbReference type="EMBL" id="AOW00616.1"/>
    </source>
</evidence>
<dbReference type="VEuPathDB" id="FungiDB:YALI1_A13877g"/>
<name>A0A1D8N4Q2_YARLL</name>
<dbReference type="KEGG" id="yli:2906262"/>
<proteinExistence type="predicted"/>
<protein>
    <submittedName>
        <fullName evidence="1">Uncharacterized protein</fullName>
    </submittedName>
</protein>